<dbReference type="InterPro" id="IPR050707">
    <property type="entry name" value="HTH_MetabolicPath_Reg"/>
</dbReference>
<dbReference type="Gene3D" id="3.30.450.40">
    <property type="match status" value="1"/>
</dbReference>
<comment type="caution">
    <text evidence="6">The sequence shown here is derived from an EMBL/GenBank/DDBJ whole genome shotgun (WGS) entry which is preliminary data.</text>
</comment>
<dbReference type="SUPFAM" id="SSF55781">
    <property type="entry name" value="GAF domain-like"/>
    <property type="match status" value="1"/>
</dbReference>
<dbReference type="PANTHER" id="PTHR30136:SF35">
    <property type="entry name" value="HTH-TYPE TRANSCRIPTIONAL REGULATOR RV1719"/>
    <property type="match status" value="1"/>
</dbReference>
<dbReference type="PANTHER" id="PTHR30136">
    <property type="entry name" value="HELIX-TURN-HELIX TRANSCRIPTIONAL REGULATOR, ICLR FAMILY"/>
    <property type="match status" value="1"/>
</dbReference>
<feature type="domain" description="IclR-ED" evidence="5">
    <location>
        <begin position="68"/>
        <end position="250"/>
    </location>
</feature>
<dbReference type="PROSITE" id="PS51077">
    <property type="entry name" value="HTH_ICLR"/>
    <property type="match status" value="1"/>
</dbReference>
<dbReference type="SMART" id="SM00346">
    <property type="entry name" value="HTH_ICLR"/>
    <property type="match status" value="1"/>
</dbReference>
<dbReference type="InterPro" id="IPR029016">
    <property type="entry name" value="GAF-like_dom_sf"/>
</dbReference>
<dbReference type="RefSeq" id="WP_077913246.1">
    <property type="nucleotide sequence ID" value="NZ_AODF01000035.1"/>
</dbReference>
<evidence type="ECO:0000256" key="1">
    <source>
        <dbReference type="ARBA" id="ARBA00023015"/>
    </source>
</evidence>
<dbReference type="InterPro" id="IPR036388">
    <property type="entry name" value="WH-like_DNA-bd_sf"/>
</dbReference>
<sequence>MTQELRSVKNALTILKCFSPEKNTLGVTEISNMTGLAKSTVSRTLATLAQEGFVRKATDQQSYILGFAIINLAGISLSSMRIQQEVSPALSQLVVHTNESGHIAILDGMDIIYIQKAESSIHTKMKTHLGSRNPAHATSSGKLLLAYQGDQTVAGLSENPLPAYTSETITNPYKLKEELETIRQNRFAYSKDELTEGVSSVAVPVIDYTGIVVASIALVGATARFTPKKISEFASLLKQAARESSHNLGYSH</sequence>
<evidence type="ECO:0000259" key="4">
    <source>
        <dbReference type="PROSITE" id="PS51077"/>
    </source>
</evidence>
<keyword evidence="2" id="KW-0238">DNA-binding</keyword>
<protein>
    <submittedName>
        <fullName evidence="6">IclR family protein transcriptional regulator</fullName>
    </submittedName>
</protein>
<dbReference type="EMBL" id="AODF01000035">
    <property type="protein sequence ID" value="EUJ26760.1"/>
    <property type="molecule type" value="Genomic_DNA"/>
</dbReference>
<evidence type="ECO:0000313" key="7">
    <source>
        <dbReference type="Proteomes" id="UP000019249"/>
    </source>
</evidence>
<feature type="domain" description="HTH iclR-type" evidence="4">
    <location>
        <begin position="5"/>
        <end position="67"/>
    </location>
</feature>
<evidence type="ECO:0000256" key="3">
    <source>
        <dbReference type="ARBA" id="ARBA00023163"/>
    </source>
</evidence>
<reference evidence="6 7" key="1">
    <citation type="journal article" date="2014" name="Int. J. Syst. Evol. Microbiol.">
        <title>Listeria floridensis sp. nov., Listeria aquatica sp. nov., Listeria cornellensis sp. nov., Listeria riparia sp. nov. and Listeria grandensis sp. nov., from agricultural and natural environments.</title>
        <authorList>
            <person name="den Bakker H.C."/>
            <person name="Warchocki S."/>
            <person name="Wright E.M."/>
            <person name="Allred A.F."/>
            <person name="Ahlstrom C."/>
            <person name="Manuel C.S."/>
            <person name="Stasiewicz M.J."/>
            <person name="Burrell A."/>
            <person name="Roof S."/>
            <person name="Strawn L."/>
            <person name="Fortes E.D."/>
            <person name="Nightingale K.K."/>
            <person name="Kephart D."/>
            <person name="Wiedmann M."/>
        </authorList>
    </citation>
    <scope>NUCLEOTIDE SEQUENCE [LARGE SCALE GENOMIC DNA]</scope>
    <source>
        <strain evidence="6 7">FSL S10-1187</strain>
    </source>
</reference>
<proteinExistence type="predicted"/>
<evidence type="ECO:0000313" key="6">
    <source>
        <dbReference type="EMBL" id="EUJ26760.1"/>
    </source>
</evidence>
<dbReference type="SUPFAM" id="SSF46785">
    <property type="entry name" value="Winged helix' DNA-binding domain"/>
    <property type="match status" value="1"/>
</dbReference>
<dbReference type="Gene3D" id="1.10.10.10">
    <property type="entry name" value="Winged helix-like DNA-binding domain superfamily/Winged helix DNA-binding domain"/>
    <property type="match status" value="1"/>
</dbReference>
<dbReference type="InterPro" id="IPR036390">
    <property type="entry name" value="WH_DNA-bd_sf"/>
</dbReference>
<accession>A0ABP3AW91</accession>
<gene>
    <name evidence="6" type="ORF">MFLO_13925</name>
</gene>
<keyword evidence="3" id="KW-0804">Transcription</keyword>
<organism evidence="6 7">
    <name type="scientific">Listeria floridensis FSL S10-1187</name>
    <dbReference type="NCBI Taxonomy" id="1265817"/>
    <lineage>
        <taxon>Bacteria</taxon>
        <taxon>Bacillati</taxon>
        <taxon>Bacillota</taxon>
        <taxon>Bacilli</taxon>
        <taxon>Bacillales</taxon>
        <taxon>Listeriaceae</taxon>
        <taxon>Listeria</taxon>
    </lineage>
</organism>
<name>A0ABP3AW91_9LIST</name>
<evidence type="ECO:0000256" key="2">
    <source>
        <dbReference type="ARBA" id="ARBA00023125"/>
    </source>
</evidence>
<evidence type="ECO:0000259" key="5">
    <source>
        <dbReference type="PROSITE" id="PS51078"/>
    </source>
</evidence>
<dbReference type="InterPro" id="IPR005471">
    <property type="entry name" value="Tscrpt_reg_IclR_N"/>
</dbReference>
<keyword evidence="7" id="KW-1185">Reference proteome</keyword>
<dbReference type="Pfam" id="PF01614">
    <property type="entry name" value="IclR_C"/>
    <property type="match status" value="1"/>
</dbReference>
<keyword evidence="1" id="KW-0805">Transcription regulation</keyword>
<dbReference type="PROSITE" id="PS51078">
    <property type="entry name" value="ICLR_ED"/>
    <property type="match status" value="1"/>
</dbReference>
<dbReference type="Pfam" id="PF09339">
    <property type="entry name" value="HTH_IclR"/>
    <property type="match status" value="1"/>
</dbReference>
<dbReference type="InterPro" id="IPR014757">
    <property type="entry name" value="Tscrpt_reg_IclR_C"/>
</dbReference>
<dbReference type="Proteomes" id="UP000019249">
    <property type="component" value="Unassembled WGS sequence"/>
</dbReference>